<dbReference type="Pfam" id="PF07110">
    <property type="entry name" value="EthD"/>
    <property type="match status" value="1"/>
</dbReference>
<accession>A0A382AWI5</accession>
<dbReference type="InterPro" id="IPR011008">
    <property type="entry name" value="Dimeric_a/b-barrel"/>
</dbReference>
<dbReference type="InterPro" id="IPR009799">
    <property type="entry name" value="EthD_dom"/>
</dbReference>
<dbReference type="GO" id="GO:0016491">
    <property type="term" value="F:oxidoreductase activity"/>
    <property type="evidence" value="ECO:0007669"/>
    <property type="project" value="InterPro"/>
</dbReference>
<evidence type="ECO:0000313" key="2">
    <source>
        <dbReference type="EMBL" id="SVB05317.1"/>
    </source>
</evidence>
<name>A0A382AWI5_9ZZZZ</name>
<evidence type="ECO:0000259" key="1">
    <source>
        <dbReference type="Pfam" id="PF07110"/>
    </source>
</evidence>
<organism evidence="2">
    <name type="scientific">marine metagenome</name>
    <dbReference type="NCBI Taxonomy" id="408172"/>
    <lineage>
        <taxon>unclassified sequences</taxon>
        <taxon>metagenomes</taxon>
        <taxon>ecological metagenomes</taxon>
    </lineage>
</organism>
<feature type="domain" description="EthD" evidence="1">
    <location>
        <begin position="153"/>
        <end position="215"/>
    </location>
</feature>
<protein>
    <recommendedName>
        <fullName evidence="1">EthD domain-containing protein</fullName>
    </recommendedName>
</protein>
<gene>
    <name evidence="2" type="ORF">METZ01_LOCUS158171</name>
</gene>
<dbReference type="SUPFAM" id="SSF54909">
    <property type="entry name" value="Dimeric alpha+beta barrel"/>
    <property type="match status" value="2"/>
</dbReference>
<feature type="non-terminal residue" evidence="2">
    <location>
        <position position="1"/>
    </location>
</feature>
<reference evidence="2" key="1">
    <citation type="submission" date="2018-05" db="EMBL/GenBank/DDBJ databases">
        <authorList>
            <person name="Lanie J.A."/>
            <person name="Ng W.-L."/>
            <person name="Kazmierczak K.M."/>
            <person name="Andrzejewski T.M."/>
            <person name="Davidsen T.M."/>
            <person name="Wayne K.J."/>
            <person name="Tettelin H."/>
            <person name="Glass J.I."/>
            <person name="Rusch D."/>
            <person name="Podicherti R."/>
            <person name="Tsui H.-C.T."/>
            <person name="Winkler M.E."/>
        </authorList>
    </citation>
    <scope>NUCLEOTIDE SEQUENCE</scope>
</reference>
<dbReference type="Gene3D" id="3.30.70.100">
    <property type="match status" value="2"/>
</dbReference>
<sequence length="241" mass="27879">VSTVQPTDGAKMMFLIRRKLETSREELLVHWFKNHMPEVIDLQQELRDKGRAHAWRYIATLFDADAKGGHPWDGVAQLWYDNAWPRPAEPIGSEPTDTFQQKAEPYMSWATTEYVYLDGELPIKPLTLNEAFPTTRSGFYKVTMLAALKDQRDYETFTDYWLNDHAPRVANRQQEAGALRYVVSISQESDEPYAGMAELYFESVATARKYFSVREQDELESWLDQDRTLVVTAQTEMIGIP</sequence>
<dbReference type="AlphaFoldDB" id="A0A382AWI5"/>
<proteinExistence type="predicted"/>
<dbReference type="EMBL" id="UINC01026949">
    <property type="protein sequence ID" value="SVB05317.1"/>
    <property type="molecule type" value="Genomic_DNA"/>
</dbReference>